<comment type="catalytic activity">
    <reaction evidence="12">
        <text>an alpha-Kdo-(2-&gt;4)-alpha-Kdo-(2-&gt;6)-lipid A + ADP-L-glycero-beta-D-manno-heptose = an L-alpha-D-Hep-(1-&gt;5)-[alpha-Kdo-(2-&gt;4)]-alpha-Kdo-(2-&gt;6)-lipid A + ADP + H(+)</text>
        <dbReference type="Rhea" id="RHEA:74067"/>
        <dbReference type="ChEBI" id="CHEBI:15378"/>
        <dbReference type="ChEBI" id="CHEBI:61506"/>
        <dbReference type="ChEBI" id="CHEBI:176431"/>
        <dbReference type="ChEBI" id="CHEBI:193068"/>
        <dbReference type="ChEBI" id="CHEBI:456216"/>
        <dbReference type="EC" id="2.4.99.23"/>
    </reaction>
</comment>
<evidence type="ECO:0000256" key="4">
    <source>
        <dbReference type="ARBA" id="ARBA00022519"/>
    </source>
</evidence>
<evidence type="ECO:0000256" key="3">
    <source>
        <dbReference type="ARBA" id="ARBA00022475"/>
    </source>
</evidence>
<dbReference type="EC" id="2.4.99.23" evidence="9"/>
<dbReference type="KEGG" id="dmp:FAK_22670"/>
<dbReference type="SUPFAM" id="SSF53756">
    <property type="entry name" value="UDP-Glycosyltransferase/glycogen phosphorylase"/>
    <property type="match status" value="1"/>
</dbReference>
<dbReference type="Pfam" id="PF01075">
    <property type="entry name" value="Glyco_transf_9"/>
    <property type="match status" value="1"/>
</dbReference>
<evidence type="ECO:0000313" key="13">
    <source>
        <dbReference type="EMBL" id="BEQ15201.1"/>
    </source>
</evidence>
<comment type="subcellular location">
    <subcellularLocation>
        <location evidence="1">Cell inner membrane</location>
        <topology evidence="1">Peripheral membrane protein</topology>
        <orientation evidence="1">Cytoplasmic side</orientation>
    </subcellularLocation>
</comment>
<reference evidence="14" key="1">
    <citation type="journal article" date="2023" name="Arch. Microbiol.">
        <title>Desulfoferula mesophilus gen. nov. sp. nov., a mesophilic sulfate-reducing bacterium isolated from a brackish lake sediment.</title>
        <authorList>
            <person name="Watanabe T."/>
            <person name="Yabe T."/>
            <person name="Tsuji J.M."/>
            <person name="Fukui M."/>
        </authorList>
    </citation>
    <scope>NUCLEOTIDE SEQUENCE [LARGE SCALE GENOMIC DNA]</scope>
    <source>
        <strain evidence="14">12FAK</strain>
    </source>
</reference>
<sequence>MKVLIVKLSALGDVVQSLPVAMAIRRQLPEAQIDWLVERPSAGLLQDHPALDRVLVSPRHEMSEAQGLPLSPLTGFGRALRSVRYDAVLDLQGLMKSAICVALSRGERKIGWRGGKEPLAALAYNHKLAPFDPDRPALERYLDMLEPLGLERPAKIEFGLSPRPEELAAARSLLPWPDDGRPMVILHPMAKWDSKLWPLASWVELAKLLGAQGVRLVVSGSRDDRNIGRLIARHSELGEGLLDLTGRTGLKELAALLTLADAVVCTDTGVMHLAAALGTKVAALFGPTAPWRTGPSGAGHEILRAGLDCSPCFERFCGDAQCMIQISPDQAAQAALRLVSGR</sequence>
<protein>
    <recommendedName>
        <fullName evidence="10">Lipopolysaccharide heptosyltransferase 1</fullName>
        <ecNumber evidence="9">2.4.99.23</ecNumber>
    </recommendedName>
    <alternativeName>
        <fullName evidence="11">ADP-heptose:lipopolysaccharide heptosyltransferase I</fullName>
    </alternativeName>
</protein>
<evidence type="ECO:0000256" key="9">
    <source>
        <dbReference type="ARBA" id="ARBA00044041"/>
    </source>
</evidence>
<evidence type="ECO:0000256" key="7">
    <source>
        <dbReference type="ARBA" id="ARBA00022985"/>
    </source>
</evidence>
<evidence type="ECO:0000256" key="11">
    <source>
        <dbReference type="ARBA" id="ARBA00044330"/>
    </source>
</evidence>
<evidence type="ECO:0000313" key="14">
    <source>
        <dbReference type="Proteomes" id="UP001366166"/>
    </source>
</evidence>
<dbReference type="GO" id="GO:0005829">
    <property type="term" value="C:cytosol"/>
    <property type="evidence" value="ECO:0007669"/>
    <property type="project" value="TreeGrafter"/>
</dbReference>
<dbReference type="RefSeq" id="WP_338599287.1">
    <property type="nucleotide sequence ID" value="NZ_AP028679.1"/>
</dbReference>
<keyword evidence="7" id="KW-0448">Lipopolysaccharide biosynthesis</keyword>
<dbReference type="GO" id="GO:0009244">
    <property type="term" value="P:lipopolysaccharide core region biosynthetic process"/>
    <property type="evidence" value="ECO:0007669"/>
    <property type="project" value="InterPro"/>
</dbReference>
<keyword evidence="5" id="KW-0328">Glycosyltransferase</keyword>
<comment type="pathway">
    <text evidence="2">Bacterial outer membrane biogenesis; LPS core biosynthesis.</text>
</comment>
<dbReference type="Gene3D" id="3.40.50.2000">
    <property type="entry name" value="Glycogen Phosphorylase B"/>
    <property type="match status" value="2"/>
</dbReference>
<evidence type="ECO:0000256" key="5">
    <source>
        <dbReference type="ARBA" id="ARBA00022676"/>
    </source>
</evidence>
<evidence type="ECO:0000256" key="8">
    <source>
        <dbReference type="ARBA" id="ARBA00023136"/>
    </source>
</evidence>
<dbReference type="GO" id="GO:0008713">
    <property type="term" value="F:ADP-heptose-lipopolysaccharide heptosyltransferase activity"/>
    <property type="evidence" value="ECO:0007669"/>
    <property type="project" value="TreeGrafter"/>
</dbReference>
<keyword evidence="14" id="KW-1185">Reference proteome</keyword>
<dbReference type="PANTHER" id="PTHR30160:SF1">
    <property type="entry name" value="LIPOPOLYSACCHARIDE 1,2-N-ACETYLGLUCOSAMINETRANSFERASE-RELATED"/>
    <property type="match status" value="1"/>
</dbReference>
<dbReference type="NCBIfam" id="TIGR02193">
    <property type="entry name" value="heptsyl_trn_I"/>
    <property type="match status" value="1"/>
</dbReference>
<dbReference type="GO" id="GO:0005886">
    <property type="term" value="C:plasma membrane"/>
    <property type="evidence" value="ECO:0007669"/>
    <property type="project" value="UniProtKB-SubCell"/>
</dbReference>
<accession>A0AAU9EXQ9</accession>
<dbReference type="Proteomes" id="UP001366166">
    <property type="component" value="Chromosome"/>
</dbReference>
<keyword evidence="4" id="KW-0997">Cell inner membrane</keyword>
<dbReference type="InterPro" id="IPR002201">
    <property type="entry name" value="Glyco_trans_9"/>
</dbReference>
<dbReference type="InterPro" id="IPR011908">
    <property type="entry name" value="LipoPS_heptosylTferase-I"/>
</dbReference>
<keyword evidence="3" id="KW-1003">Cell membrane</keyword>
<dbReference type="PANTHER" id="PTHR30160">
    <property type="entry name" value="TETRAACYLDISACCHARIDE 4'-KINASE-RELATED"/>
    <property type="match status" value="1"/>
</dbReference>
<proteinExistence type="predicted"/>
<evidence type="ECO:0000256" key="2">
    <source>
        <dbReference type="ARBA" id="ARBA00004713"/>
    </source>
</evidence>
<keyword evidence="8" id="KW-0472">Membrane</keyword>
<dbReference type="InterPro" id="IPR051199">
    <property type="entry name" value="LPS_LOS_Heptosyltrfase"/>
</dbReference>
<evidence type="ECO:0000256" key="6">
    <source>
        <dbReference type="ARBA" id="ARBA00022679"/>
    </source>
</evidence>
<evidence type="ECO:0000256" key="12">
    <source>
        <dbReference type="ARBA" id="ARBA00049201"/>
    </source>
</evidence>
<name>A0AAU9EXQ9_9BACT</name>
<evidence type="ECO:0000256" key="10">
    <source>
        <dbReference type="ARBA" id="ARBA00044190"/>
    </source>
</evidence>
<organism evidence="13 14">
    <name type="scientific">Desulfoferula mesophila</name>
    <dbReference type="NCBI Taxonomy" id="3058419"/>
    <lineage>
        <taxon>Bacteria</taxon>
        <taxon>Pseudomonadati</taxon>
        <taxon>Thermodesulfobacteriota</taxon>
        <taxon>Desulfarculia</taxon>
        <taxon>Desulfarculales</taxon>
        <taxon>Desulfarculaceae</taxon>
        <taxon>Desulfoferula</taxon>
    </lineage>
</organism>
<keyword evidence="6" id="KW-0808">Transferase</keyword>
<gene>
    <name evidence="13" type="primary">rfaF</name>
    <name evidence="13" type="ORF">FAK_22670</name>
</gene>
<evidence type="ECO:0000256" key="1">
    <source>
        <dbReference type="ARBA" id="ARBA00004515"/>
    </source>
</evidence>
<dbReference type="AlphaFoldDB" id="A0AAU9EXQ9"/>
<dbReference type="EMBL" id="AP028679">
    <property type="protein sequence ID" value="BEQ15201.1"/>
    <property type="molecule type" value="Genomic_DNA"/>
</dbReference>
<dbReference type="CDD" id="cd03789">
    <property type="entry name" value="GT9_LPS_heptosyltransferase"/>
    <property type="match status" value="1"/>
</dbReference>